<keyword evidence="3" id="KW-1185">Reference proteome</keyword>
<dbReference type="NCBIfam" id="NF037970">
    <property type="entry name" value="vanZ_1"/>
    <property type="match status" value="1"/>
</dbReference>
<dbReference type="STRING" id="76114.ebA5942"/>
<dbReference type="eggNOG" id="COG5652">
    <property type="taxonomic scope" value="Bacteria"/>
</dbReference>
<organism evidence="2 3">
    <name type="scientific">Aromatoleum aromaticum (strain DSM 19018 / LMG 30748 / EbN1)</name>
    <name type="common">Azoarcus sp. (strain EbN1)</name>
    <dbReference type="NCBI Taxonomy" id="76114"/>
    <lineage>
        <taxon>Bacteria</taxon>
        <taxon>Pseudomonadati</taxon>
        <taxon>Pseudomonadota</taxon>
        <taxon>Betaproteobacteria</taxon>
        <taxon>Rhodocyclales</taxon>
        <taxon>Rhodocyclaceae</taxon>
        <taxon>Aromatoleum</taxon>
    </lineage>
</organism>
<gene>
    <name evidence="2" type="ORF">ebA5942</name>
</gene>
<sequence>MRMRSALFVLACLAVAVLSLLPGTALPPVAFNVWDKAQHAGAFAALAVLGLWAFPRQPAAVVGALLVYGVFIELAQGATSWRYGDWHDWLADAVGVTLGWAAWRCAGVVRGRMGVA</sequence>
<dbReference type="InterPro" id="IPR006976">
    <property type="entry name" value="VanZ-like"/>
</dbReference>
<dbReference type="Proteomes" id="UP000006552">
    <property type="component" value="Chromosome"/>
</dbReference>
<dbReference type="AlphaFoldDB" id="Q5NZK7"/>
<evidence type="ECO:0000259" key="1">
    <source>
        <dbReference type="Pfam" id="PF04892"/>
    </source>
</evidence>
<name>Q5NZK7_AROAE</name>
<accession>Q5NZK7</accession>
<dbReference type="KEGG" id="eba:ebA5942"/>
<dbReference type="EMBL" id="CR555306">
    <property type="protein sequence ID" value="CAI09507.1"/>
    <property type="molecule type" value="Genomic_DNA"/>
</dbReference>
<evidence type="ECO:0000313" key="2">
    <source>
        <dbReference type="EMBL" id="CAI09507.1"/>
    </source>
</evidence>
<dbReference type="PANTHER" id="PTHR28008">
    <property type="entry name" value="DOMAIN PROTEIN, PUTATIVE (AFU_ORTHOLOGUE AFUA_3G10980)-RELATED"/>
    <property type="match status" value="1"/>
</dbReference>
<protein>
    <recommendedName>
        <fullName evidence="1">VanZ-like domain-containing protein</fullName>
    </recommendedName>
</protein>
<proteinExistence type="predicted"/>
<dbReference type="PANTHER" id="PTHR28008:SF1">
    <property type="entry name" value="DOMAIN PROTEIN, PUTATIVE (AFU_ORTHOLOGUE AFUA_3G10980)-RELATED"/>
    <property type="match status" value="1"/>
</dbReference>
<evidence type="ECO:0000313" key="3">
    <source>
        <dbReference type="Proteomes" id="UP000006552"/>
    </source>
</evidence>
<dbReference type="Pfam" id="PF04892">
    <property type="entry name" value="VanZ"/>
    <property type="match status" value="1"/>
</dbReference>
<reference evidence="2 3" key="1">
    <citation type="journal article" date="2005" name="Arch. Microbiol.">
        <title>The genome sequence of an anaerobic aromatic-degrading denitrifying bacterium, strain EbN1.</title>
        <authorList>
            <person name="Rabus R."/>
            <person name="Kube M."/>
            <person name="Heider J."/>
            <person name="Beck A."/>
            <person name="Heitmann K."/>
            <person name="Widdel F."/>
            <person name="Reinhardt R."/>
        </authorList>
    </citation>
    <scope>NUCLEOTIDE SEQUENCE [LARGE SCALE GENOMIC DNA]</scope>
    <source>
        <strain evidence="2 3">EbN1</strain>
    </source>
</reference>
<feature type="domain" description="VanZ-like" evidence="1">
    <location>
        <begin position="37"/>
        <end position="104"/>
    </location>
</feature>
<dbReference type="HOGENOM" id="CLU_096028_3_5_4"/>